<name>A0A8H5GSF7_9AGAR</name>
<proteinExistence type="predicted"/>
<sequence length="346" mass="38194">MLALLDFCQLKLEEPIQARVGVDGQYAALEEPRSACFLRCFARTPSSLPRCSTSSTPAAHFHAACDVKSPFLTPSILYQPLPWTTPLYSHRPTATLLSQTPLLITGPFGLPLLTNFLYLALTANASSTFLSPSSSSHLSIILSEDAQLEVVGGHDASTPDEAKKTTVLQRHQSSAYASSPYLFLFLFLHRLSTMSSGYPGRLLLHHNRERLYPSHTPVPPDQHVDSRQLFPRRWSGEGEGEGASSRIVTAHSPESATVHALASMLVSPVVYEFTRQTQSLKMFGEGYEVDWDVLVSYGAVNVSTVATADHIVDADAEEDEQKMGRMMRTTSPEMSHRSPIFHFYLV</sequence>
<reference evidence="1 2" key="1">
    <citation type="journal article" date="2020" name="ISME J.">
        <title>Uncovering the hidden diversity of litter-decomposition mechanisms in mushroom-forming fungi.</title>
        <authorList>
            <person name="Floudas D."/>
            <person name="Bentzer J."/>
            <person name="Ahren D."/>
            <person name="Johansson T."/>
            <person name="Persson P."/>
            <person name="Tunlid A."/>
        </authorList>
    </citation>
    <scope>NUCLEOTIDE SEQUENCE [LARGE SCALE GENOMIC DNA]</scope>
    <source>
        <strain evidence="1 2">CBS 291.85</strain>
    </source>
</reference>
<comment type="caution">
    <text evidence="1">The sequence shown here is derived from an EMBL/GenBank/DDBJ whole genome shotgun (WGS) entry which is preliminary data.</text>
</comment>
<keyword evidence="2" id="KW-1185">Reference proteome</keyword>
<organism evidence="1 2">
    <name type="scientific">Tetrapyrgos nigripes</name>
    <dbReference type="NCBI Taxonomy" id="182062"/>
    <lineage>
        <taxon>Eukaryota</taxon>
        <taxon>Fungi</taxon>
        <taxon>Dikarya</taxon>
        <taxon>Basidiomycota</taxon>
        <taxon>Agaricomycotina</taxon>
        <taxon>Agaricomycetes</taxon>
        <taxon>Agaricomycetidae</taxon>
        <taxon>Agaricales</taxon>
        <taxon>Marasmiineae</taxon>
        <taxon>Marasmiaceae</taxon>
        <taxon>Tetrapyrgos</taxon>
    </lineage>
</organism>
<evidence type="ECO:0000313" key="2">
    <source>
        <dbReference type="Proteomes" id="UP000559256"/>
    </source>
</evidence>
<protein>
    <submittedName>
        <fullName evidence="1">Uncharacterized protein</fullName>
    </submittedName>
</protein>
<evidence type="ECO:0000313" key="1">
    <source>
        <dbReference type="EMBL" id="KAF5370287.1"/>
    </source>
</evidence>
<gene>
    <name evidence="1" type="ORF">D9758_006987</name>
</gene>
<accession>A0A8H5GSF7</accession>
<dbReference type="Proteomes" id="UP000559256">
    <property type="component" value="Unassembled WGS sequence"/>
</dbReference>
<dbReference type="AlphaFoldDB" id="A0A8H5GSF7"/>
<dbReference type="EMBL" id="JAACJM010000011">
    <property type="protein sequence ID" value="KAF5370287.1"/>
    <property type="molecule type" value="Genomic_DNA"/>
</dbReference>